<feature type="compositionally biased region" description="Low complexity" evidence="4">
    <location>
        <begin position="373"/>
        <end position="390"/>
    </location>
</feature>
<dbReference type="InterPro" id="IPR036013">
    <property type="entry name" value="Band_7/SPFH_dom_sf"/>
</dbReference>
<dbReference type="Gene3D" id="3.30.479.30">
    <property type="entry name" value="Band 7 domain"/>
    <property type="match status" value="1"/>
</dbReference>
<dbReference type="eggNOG" id="COG0330">
    <property type="taxonomic scope" value="Bacteria"/>
</dbReference>
<dbReference type="InterPro" id="IPR010201">
    <property type="entry name" value="HflK"/>
</dbReference>
<comment type="subcellular location">
    <subcellularLocation>
        <location evidence="1">Membrane</location>
        <topology evidence="1">Single-pass membrane protein</topology>
    </subcellularLocation>
</comment>
<dbReference type="GO" id="GO:0008233">
    <property type="term" value="F:peptidase activity"/>
    <property type="evidence" value="ECO:0007669"/>
    <property type="project" value="UniProtKB-KW"/>
</dbReference>
<evidence type="ECO:0000313" key="7">
    <source>
        <dbReference type="Proteomes" id="UP000000639"/>
    </source>
</evidence>
<feature type="compositionally biased region" description="Basic and acidic residues" evidence="4">
    <location>
        <begin position="1"/>
        <end position="23"/>
    </location>
</feature>
<feature type="region of interest" description="Disordered" evidence="4">
    <location>
        <begin position="1"/>
        <end position="25"/>
    </location>
</feature>
<feature type="transmembrane region" description="Helical" evidence="3">
    <location>
        <begin position="59"/>
        <end position="80"/>
    </location>
</feature>
<dbReference type="CDD" id="cd03404">
    <property type="entry name" value="SPFH_HflK"/>
    <property type="match status" value="1"/>
</dbReference>
<dbReference type="NCBIfam" id="TIGR01933">
    <property type="entry name" value="hflK"/>
    <property type="match status" value="1"/>
</dbReference>
<dbReference type="InterPro" id="IPR020980">
    <property type="entry name" value="Membrane_HflK_N"/>
</dbReference>
<dbReference type="PANTHER" id="PTHR42911">
    <property type="entry name" value="MODULATOR OF FTSH PROTEASE HFLC"/>
    <property type="match status" value="1"/>
</dbReference>
<dbReference type="GO" id="GO:0016020">
    <property type="term" value="C:membrane"/>
    <property type="evidence" value="ECO:0007669"/>
    <property type="project" value="UniProtKB-SubCell"/>
</dbReference>
<keyword evidence="6" id="KW-0378">Hydrolase</keyword>
<dbReference type="RefSeq" id="WP_011771475.1">
    <property type="nucleotide sequence ID" value="NC_008709.1"/>
</dbReference>
<dbReference type="HOGENOM" id="CLU_039173_1_0_6"/>
<dbReference type="SMART" id="SM00244">
    <property type="entry name" value="PHB"/>
    <property type="match status" value="1"/>
</dbReference>
<proteinExistence type="inferred from homology"/>
<comment type="similarity">
    <text evidence="2 3">Belongs to the band 7/mec-2 family. HflK subfamily.</text>
</comment>
<gene>
    <name evidence="6" type="ordered locus">Ping_3236</name>
</gene>
<evidence type="ECO:0000256" key="1">
    <source>
        <dbReference type="ARBA" id="ARBA00004167"/>
    </source>
</evidence>
<dbReference type="STRING" id="357804.Ping_3236"/>
<accession>A1SZK8</accession>
<feature type="compositionally biased region" description="Basic and acidic residues" evidence="4">
    <location>
        <begin position="347"/>
        <end position="372"/>
    </location>
</feature>
<evidence type="ECO:0000256" key="4">
    <source>
        <dbReference type="SAM" id="MobiDB-lite"/>
    </source>
</evidence>
<keyword evidence="3" id="KW-1133">Transmembrane helix</keyword>
<comment type="subunit">
    <text evidence="3">HflC and HflK may interact to form a multimeric complex.</text>
</comment>
<evidence type="ECO:0000256" key="3">
    <source>
        <dbReference type="RuleBase" id="RU364113"/>
    </source>
</evidence>
<keyword evidence="3" id="KW-0812">Transmembrane</keyword>
<dbReference type="Pfam" id="PF01145">
    <property type="entry name" value="Band_7"/>
    <property type="match status" value="1"/>
</dbReference>
<dbReference type="EMBL" id="CP000510">
    <property type="protein sequence ID" value="ABM04923.1"/>
    <property type="molecule type" value="Genomic_DNA"/>
</dbReference>
<keyword evidence="3" id="KW-0472">Membrane</keyword>
<dbReference type="InterPro" id="IPR001107">
    <property type="entry name" value="Band_7"/>
</dbReference>
<evidence type="ECO:0000313" key="6">
    <source>
        <dbReference type="EMBL" id="ABM04923.1"/>
    </source>
</evidence>
<dbReference type="Proteomes" id="UP000000639">
    <property type="component" value="Chromosome"/>
</dbReference>
<sequence length="390" mass="43596">MAWNEPGKDKDPWKNNDKKKDQGPPDLDVVFQKLSKLLGGLFGKKPSSDDSGNKGGGNIAIIAVFAIIAIVWFVSGWYTIKESDRGVVLRFGAYHSQVEAGLHWNPKFIDQIIPINVEAFRTMPTTGFMLTEDENIVKVGMEVQYRIIAPEKYLFSVTNADNSLLQALDSSLRFVVGHSTMDDVLTTGREVVRQETWVMIDDIIESYDLGIDVVDVNLQQTRPPEEVKDAFDDAIAAQEDEQRFIREAEAYEREKAPIARGQVKRIEQQALAYKEGLILKAQGEVARFNQLLPQYQANPEVTRQRLYLETMEKVLDSTSKVLIDNNAGGNLTFLPLDKLMGGSTDKVGLDKSVSEIETRSRADEKADQDERAGGTTSPSRSSNRSSGRDY</sequence>
<name>A1SZK8_PSYIN</name>
<feature type="domain" description="Band 7" evidence="5">
    <location>
        <begin position="75"/>
        <end position="235"/>
    </location>
</feature>
<feature type="region of interest" description="Disordered" evidence="4">
    <location>
        <begin position="347"/>
        <end position="390"/>
    </location>
</feature>
<dbReference type="Pfam" id="PF12221">
    <property type="entry name" value="HflK_N"/>
    <property type="match status" value="1"/>
</dbReference>
<comment type="function">
    <text evidence="3">HflC and HflK could encode or regulate a protease.</text>
</comment>
<reference evidence="6 7" key="1">
    <citation type="submission" date="2007-01" db="EMBL/GenBank/DDBJ databases">
        <title>Complete sequence of Psychromonas ingrahamii 37.</title>
        <authorList>
            <consortium name="US DOE Joint Genome Institute"/>
            <person name="Copeland A."/>
            <person name="Lucas S."/>
            <person name="Lapidus A."/>
            <person name="Barry K."/>
            <person name="Detter J.C."/>
            <person name="Glavina del Rio T."/>
            <person name="Hammon N."/>
            <person name="Israni S."/>
            <person name="Dalin E."/>
            <person name="Tice H."/>
            <person name="Pitluck S."/>
            <person name="Thompson L.S."/>
            <person name="Brettin T."/>
            <person name="Bruce D."/>
            <person name="Han C."/>
            <person name="Tapia R."/>
            <person name="Schmutz J."/>
            <person name="Larimer F."/>
            <person name="Land M."/>
            <person name="Hauser L."/>
            <person name="Kyrpides N."/>
            <person name="Ivanova N."/>
            <person name="Staley J."/>
            <person name="Richardson P."/>
        </authorList>
    </citation>
    <scope>NUCLEOTIDE SEQUENCE [LARGE SCALE GENOMIC DNA]</scope>
    <source>
        <strain evidence="6 7">37</strain>
    </source>
</reference>
<dbReference type="AlphaFoldDB" id="A1SZK8"/>
<evidence type="ECO:0000259" key="5">
    <source>
        <dbReference type="SMART" id="SM00244"/>
    </source>
</evidence>
<dbReference type="GO" id="GO:0006508">
    <property type="term" value="P:proteolysis"/>
    <property type="evidence" value="ECO:0007669"/>
    <property type="project" value="UniProtKB-KW"/>
</dbReference>
<keyword evidence="7" id="KW-1185">Reference proteome</keyword>
<protein>
    <recommendedName>
        <fullName evidence="3">Protein HflK</fullName>
    </recommendedName>
</protein>
<organism evidence="6 7">
    <name type="scientific">Psychromonas ingrahamii (strain DSM 17664 / CCUG 51855 / 37)</name>
    <dbReference type="NCBI Taxonomy" id="357804"/>
    <lineage>
        <taxon>Bacteria</taxon>
        <taxon>Pseudomonadati</taxon>
        <taxon>Pseudomonadota</taxon>
        <taxon>Gammaproteobacteria</taxon>
        <taxon>Alteromonadales</taxon>
        <taxon>Psychromonadaceae</taxon>
        <taxon>Psychromonas</taxon>
    </lineage>
</organism>
<keyword evidence="6" id="KW-0645">Protease</keyword>
<evidence type="ECO:0000256" key="2">
    <source>
        <dbReference type="ARBA" id="ARBA00006971"/>
    </source>
</evidence>
<dbReference type="KEGG" id="pin:Ping_3236"/>
<dbReference type="SUPFAM" id="SSF117892">
    <property type="entry name" value="Band 7/SPFH domain"/>
    <property type="match status" value="1"/>
</dbReference>
<dbReference type="PANTHER" id="PTHR42911:SF2">
    <property type="entry name" value="PROHIBITIN FAMILY PROTEIN"/>
    <property type="match status" value="1"/>
</dbReference>
<dbReference type="OrthoDB" id="9779595at2"/>